<organism evidence="3">
    <name type="scientific">Ailuropoda melanoleuca</name>
    <name type="common">Giant panda</name>
    <dbReference type="NCBI Taxonomy" id="9646"/>
    <lineage>
        <taxon>Eukaryota</taxon>
        <taxon>Metazoa</taxon>
        <taxon>Chordata</taxon>
        <taxon>Craniata</taxon>
        <taxon>Vertebrata</taxon>
        <taxon>Euteleostomi</taxon>
        <taxon>Mammalia</taxon>
        <taxon>Eutheria</taxon>
        <taxon>Laurasiatheria</taxon>
        <taxon>Carnivora</taxon>
        <taxon>Caniformia</taxon>
        <taxon>Ursidae</taxon>
        <taxon>Ailuropoda</taxon>
    </lineage>
</organism>
<sequence length="579" mass="65306">MSGVRTLFQKHREISGCLAQYSLRHFCIIKPSLWLQSRDQMENKQHRKPGIQLTGSQTLPLPPVRGKIVEGEEAGWPHQGLSGPKVLNFLMRPITLMKMHIFSKALISMPFETITEQRKVLRALGRSPGQPQRLMGQCGSQQGSETKRPWPAHQELYVRVVTLANWRVPEKQDPCMRCDLARAQGEREWVLFWRLGLQGYQMAEFEIKRHAERGAWGKACLGGANQSHGLSATGFPSMRGAPVPPRYLQASWGPFLKLHSALATTTSELAALPYPQEYWSTPCTSTGIMGDKCLGRWLSTSINVRSGKPCGGTNGWLRVSAVRPDLNTGESYTAFGLKKPSVSKLPTNSVERKSKLHSKSGVWRWREQETLLELSWSPRRNGTGLQREIDHGTEKCCGFRRAQKEGPVLSQVSHEVTCLSDTSKLLQKKKGLFSNMRQSLREFQLLSPKDLPRTIRRSPTPKLWDGCGAALAINGHHPFLIRKITRKMRERCCDAANATAVRCCKLPLHAFLDNVGWFVRKLSGLLILLVLFAIGYFLQRIICPSPRRVDLALPRTLFCMFSGHAPSFRRREFGIRIQG</sequence>
<evidence type="ECO:0000313" key="3">
    <source>
        <dbReference type="EMBL" id="EFB25154.1"/>
    </source>
</evidence>
<dbReference type="InterPro" id="IPR031696">
    <property type="entry name" value="DUF4719"/>
</dbReference>
<accession>D2I2Y4</accession>
<gene>
    <name evidence="3" type="ORF">PANDA_019815</name>
</gene>
<dbReference type="PANTHER" id="PTHR38505">
    <property type="entry name" value="HYPOTHETICAL PROTEIN LOC100362176"/>
    <property type="match status" value="1"/>
</dbReference>
<keyword evidence="2" id="KW-0812">Transmembrane</keyword>
<reference evidence="3" key="1">
    <citation type="journal article" date="2010" name="Nature">
        <title>The sequence and de novo assembly of the giant panda genome.</title>
        <authorList>
            <person name="Li R."/>
            <person name="Fan W."/>
            <person name="Tian G."/>
            <person name="Zhu H."/>
            <person name="He L."/>
            <person name="Cai J."/>
            <person name="Huang Q."/>
            <person name="Cai Q."/>
            <person name="Li B."/>
            <person name="Bai Y."/>
            <person name="Zhang Z."/>
            <person name="Zhang Y."/>
            <person name="Wang W."/>
            <person name="Li J."/>
            <person name="Wei F."/>
            <person name="Li H."/>
            <person name="Jian M."/>
            <person name="Li J."/>
            <person name="Zhang Z."/>
            <person name="Nielsen R."/>
            <person name="Li D."/>
            <person name="Gu W."/>
            <person name="Yang Z."/>
            <person name="Xuan Z."/>
            <person name="Ryder O.A."/>
            <person name="Leung F.C."/>
            <person name="Zhou Y."/>
            <person name="Cao J."/>
            <person name="Sun X."/>
            <person name="Fu Y."/>
            <person name="Fang X."/>
            <person name="Guo X."/>
            <person name="Wang B."/>
            <person name="Hou R."/>
            <person name="Shen F."/>
            <person name="Mu B."/>
            <person name="Ni P."/>
            <person name="Lin R."/>
            <person name="Qian W."/>
            <person name="Wang G."/>
            <person name="Yu C."/>
            <person name="Nie W."/>
            <person name="Wang J."/>
            <person name="Wu Z."/>
            <person name="Liang H."/>
            <person name="Min J."/>
            <person name="Wu Q."/>
            <person name="Cheng S."/>
            <person name="Ruan J."/>
            <person name="Wang M."/>
            <person name="Shi Z."/>
            <person name="Wen M."/>
            <person name="Liu B."/>
            <person name="Ren X."/>
            <person name="Zheng H."/>
            <person name="Dong D."/>
            <person name="Cook K."/>
            <person name="Shan G."/>
            <person name="Zhang H."/>
            <person name="Kosiol C."/>
            <person name="Xie X."/>
            <person name="Lu Z."/>
            <person name="Zheng H."/>
            <person name="Li Y."/>
            <person name="Steiner C.C."/>
            <person name="Lam T.T."/>
            <person name="Lin S."/>
            <person name="Zhang Q."/>
            <person name="Li G."/>
            <person name="Tian J."/>
            <person name="Gong T."/>
            <person name="Liu H."/>
            <person name="Zhang D."/>
            <person name="Fang L."/>
            <person name="Ye C."/>
            <person name="Zhang J."/>
            <person name="Hu W."/>
            <person name="Xu A."/>
            <person name="Ren Y."/>
            <person name="Zhang G."/>
            <person name="Bruford M.W."/>
            <person name="Li Q."/>
            <person name="Ma L."/>
            <person name="Guo Y."/>
            <person name="An N."/>
            <person name="Hu Y."/>
            <person name="Zheng Y."/>
            <person name="Shi Y."/>
            <person name="Li Z."/>
            <person name="Liu Q."/>
            <person name="Chen Y."/>
            <person name="Zhao J."/>
            <person name="Qu N."/>
            <person name="Zhao S."/>
            <person name="Tian F."/>
            <person name="Wang X."/>
            <person name="Wang H."/>
            <person name="Xu L."/>
            <person name="Liu X."/>
            <person name="Vinar T."/>
            <person name="Wang Y."/>
            <person name="Lam T.W."/>
            <person name="Yiu S.M."/>
            <person name="Liu S."/>
            <person name="Zhang H."/>
            <person name="Li D."/>
            <person name="Huang Y."/>
            <person name="Wang X."/>
            <person name="Yang G."/>
            <person name="Jiang Z."/>
            <person name="Wang J."/>
            <person name="Qin N."/>
            <person name="Li L."/>
            <person name="Li J."/>
            <person name="Bolund L."/>
            <person name="Kristiansen K."/>
            <person name="Wong G.K."/>
            <person name="Olson M."/>
            <person name="Zhang X."/>
            <person name="Li S."/>
            <person name="Yang H."/>
            <person name="Wang J."/>
            <person name="Wang J."/>
        </authorList>
    </citation>
    <scope>NUCLEOTIDE SEQUENCE [LARGE SCALE GENOMIC DNA]</scope>
</reference>
<keyword evidence="2" id="KW-0472">Membrane</keyword>
<dbReference type="EMBL" id="GL194228">
    <property type="protein sequence ID" value="EFB25154.1"/>
    <property type="molecule type" value="Genomic_DNA"/>
</dbReference>
<dbReference type="InParanoid" id="D2I2Y4"/>
<feature type="transmembrane region" description="Helical" evidence="2">
    <location>
        <begin position="517"/>
        <end position="538"/>
    </location>
</feature>
<feature type="region of interest" description="Disordered" evidence="1">
    <location>
        <begin position="128"/>
        <end position="149"/>
    </location>
</feature>
<keyword evidence="2" id="KW-1133">Transmembrane helix</keyword>
<proteinExistence type="predicted"/>
<dbReference type="PANTHER" id="PTHR38505:SF1">
    <property type="entry name" value="RIKEN CDNA 1110032F04 GENE"/>
    <property type="match status" value="1"/>
</dbReference>
<evidence type="ECO:0000256" key="1">
    <source>
        <dbReference type="SAM" id="MobiDB-lite"/>
    </source>
</evidence>
<dbReference type="Pfam" id="PF15843">
    <property type="entry name" value="DUF4719"/>
    <property type="match status" value="1"/>
</dbReference>
<protein>
    <submittedName>
        <fullName evidence="3">Uncharacterized protein</fullName>
    </submittedName>
</protein>
<dbReference type="AlphaFoldDB" id="D2I2Y4"/>
<name>D2I2Y4_AILME</name>
<evidence type="ECO:0000256" key="2">
    <source>
        <dbReference type="SAM" id="Phobius"/>
    </source>
</evidence>